<dbReference type="InterPro" id="IPR003890">
    <property type="entry name" value="MIF4G-like_typ-3"/>
</dbReference>
<feature type="region of interest" description="Disordered" evidence="8">
    <location>
        <begin position="587"/>
        <end position="627"/>
    </location>
</feature>
<evidence type="ECO:0000256" key="1">
    <source>
        <dbReference type="ARBA" id="ARBA00004496"/>
    </source>
</evidence>
<dbReference type="SMART" id="SM00543">
    <property type="entry name" value="MIF4G"/>
    <property type="match status" value="1"/>
</dbReference>
<feature type="region of interest" description="Disordered" evidence="8">
    <location>
        <begin position="774"/>
        <end position="933"/>
    </location>
</feature>
<dbReference type="SUPFAM" id="SSF53474">
    <property type="entry name" value="alpha/beta-Hydrolases"/>
    <property type="match status" value="1"/>
</dbReference>
<dbReference type="STRING" id="764103.G7E0T7"/>
<dbReference type="GO" id="GO:0016281">
    <property type="term" value="C:eukaryotic translation initiation factor 4F complex"/>
    <property type="evidence" value="ECO:0007669"/>
    <property type="project" value="TreeGrafter"/>
</dbReference>
<dbReference type="InterPro" id="IPR022745">
    <property type="entry name" value="eIF4G1_eIF4E-bd"/>
</dbReference>
<feature type="compositionally biased region" description="Polar residues" evidence="8">
    <location>
        <begin position="597"/>
        <end position="619"/>
    </location>
</feature>
<dbReference type="PANTHER" id="PTHR23253:SF9">
    <property type="entry name" value="EUKARYOTIC TRANSLATION INITIATION FACTOR 4 GAMMA 2"/>
    <property type="match status" value="1"/>
</dbReference>
<evidence type="ECO:0000256" key="7">
    <source>
        <dbReference type="ARBA" id="ARBA00022917"/>
    </source>
</evidence>
<feature type="compositionally biased region" description="Pro residues" evidence="8">
    <location>
        <begin position="784"/>
        <end position="798"/>
    </location>
</feature>
<reference evidence="10 11" key="2">
    <citation type="journal article" date="2012" name="Open Biol.">
        <title>Characteristics of nucleosomes and linker DNA regions on the genome of the basidiomycete Mixia osmundae revealed by mono- and dinucleosome mapping.</title>
        <authorList>
            <person name="Nishida H."/>
            <person name="Kondo S."/>
            <person name="Matsumoto T."/>
            <person name="Suzuki Y."/>
            <person name="Yoshikawa H."/>
            <person name="Taylor T.D."/>
            <person name="Sugiyama J."/>
        </authorList>
    </citation>
    <scope>NUCLEOTIDE SEQUENCE [LARGE SCALE GENOMIC DNA]</scope>
    <source>
        <strain evidence="11">CBS 9802 / IAM 14324 / JCM 22182 / KY 12970</strain>
    </source>
</reference>
<feature type="region of interest" description="Disordered" evidence="8">
    <location>
        <begin position="1280"/>
        <end position="1299"/>
    </location>
</feature>
<dbReference type="OrthoDB" id="514777at2759"/>
<keyword evidence="3" id="KW-0963">Cytoplasm</keyword>
<feature type="region of interest" description="Disordered" evidence="8">
    <location>
        <begin position="1121"/>
        <end position="1258"/>
    </location>
</feature>
<keyword evidence="7" id="KW-0648">Protein biosynthesis</keyword>
<evidence type="ECO:0000256" key="3">
    <source>
        <dbReference type="ARBA" id="ARBA00022490"/>
    </source>
</evidence>
<feature type="region of interest" description="Disordered" evidence="8">
    <location>
        <begin position="1336"/>
        <end position="1359"/>
    </location>
</feature>
<feature type="compositionally biased region" description="Basic and acidic residues" evidence="8">
    <location>
        <begin position="1121"/>
        <end position="1161"/>
    </location>
</feature>
<feature type="compositionally biased region" description="Basic and acidic residues" evidence="8">
    <location>
        <begin position="1761"/>
        <end position="1776"/>
    </location>
</feature>
<feature type="compositionally biased region" description="Low complexity" evidence="8">
    <location>
        <begin position="681"/>
        <end position="700"/>
    </location>
</feature>
<feature type="region of interest" description="Disordered" evidence="8">
    <location>
        <begin position="1747"/>
        <end position="1936"/>
    </location>
</feature>
<feature type="compositionally biased region" description="Basic and acidic residues" evidence="8">
    <location>
        <begin position="1073"/>
        <end position="1109"/>
    </location>
</feature>
<evidence type="ECO:0000313" key="11">
    <source>
        <dbReference type="Proteomes" id="UP000009131"/>
    </source>
</evidence>
<proteinExistence type="inferred from homology"/>
<dbReference type="InterPro" id="IPR036211">
    <property type="entry name" value="eIF4G_eIF4E-bd_sf"/>
</dbReference>
<feature type="compositionally biased region" description="Polar residues" evidence="8">
    <location>
        <begin position="1047"/>
        <end position="1056"/>
    </location>
</feature>
<dbReference type="GO" id="GO:0003743">
    <property type="term" value="F:translation initiation factor activity"/>
    <property type="evidence" value="ECO:0007669"/>
    <property type="project" value="UniProtKB-KW"/>
</dbReference>
<evidence type="ECO:0000256" key="2">
    <source>
        <dbReference type="ARBA" id="ARBA00005775"/>
    </source>
</evidence>
<name>G7E0T7_MIXOS</name>
<dbReference type="GO" id="GO:0010494">
    <property type="term" value="C:cytoplasmic stress granule"/>
    <property type="evidence" value="ECO:0007669"/>
    <property type="project" value="UniProtKB-ARBA"/>
</dbReference>
<gene>
    <name evidence="10" type="primary">Mo03113</name>
    <name evidence="10" type="ORF">E5Q_03113</name>
</gene>
<dbReference type="InParanoid" id="G7E0T7"/>
<feature type="region of interest" description="Disordered" evidence="8">
    <location>
        <begin position="735"/>
        <end position="758"/>
    </location>
</feature>
<evidence type="ECO:0000259" key="9">
    <source>
        <dbReference type="SMART" id="SM00543"/>
    </source>
</evidence>
<evidence type="ECO:0000256" key="6">
    <source>
        <dbReference type="ARBA" id="ARBA00022884"/>
    </source>
</evidence>
<feature type="region of interest" description="Disordered" evidence="8">
    <location>
        <begin position="1399"/>
        <end position="1437"/>
    </location>
</feature>
<feature type="compositionally biased region" description="Polar residues" evidence="8">
    <location>
        <begin position="890"/>
        <end position="915"/>
    </location>
</feature>
<accession>G7E0T7</accession>
<keyword evidence="11" id="KW-1185">Reference proteome</keyword>
<keyword evidence="4" id="KW-0396">Initiation factor</keyword>
<feature type="region of interest" description="Disordered" evidence="8">
    <location>
        <begin position="953"/>
        <end position="1109"/>
    </location>
</feature>
<feature type="region of interest" description="Disordered" evidence="8">
    <location>
        <begin position="646"/>
        <end position="712"/>
    </location>
</feature>
<organism evidence="10 11">
    <name type="scientific">Mixia osmundae (strain CBS 9802 / IAM 14324 / JCM 22182 / KY 12970)</name>
    <dbReference type="NCBI Taxonomy" id="764103"/>
    <lineage>
        <taxon>Eukaryota</taxon>
        <taxon>Fungi</taxon>
        <taxon>Dikarya</taxon>
        <taxon>Basidiomycota</taxon>
        <taxon>Pucciniomycotina</taxon>
        <taxon>Mixiomycetes</taxon>
        <taxon>Mixiales</taxon>
        <taxon>Mixiaceae</taxon>
        <taxon>Mixia</taxon>
    </lineage>
</organism>
<dbReference type="Gene3D" id="1.25.40.180">
    <property type="match status" value="2"/>
</dbReference>
<comment type="similarity">
    <text evidence="2">Belongs to the eukaryotic initiation factor 4G family.</text>
</comment>
<comment type="subcellular location">
    <subcellularLocation>
        <location evidence="1">Cytoplasm</location>
    </subcellularLocation>
</comment>
<dbReference type="Pfam" id="PF12152">
    <property type="entry name" value="eIF_4G1"/>
    <property type="match status" value="1"/>
</dbReference>
<dbReference type="Proteomes" id="UP000009131">
    <property type="component" value="Unassembled WGS sequence"/>
</dbReference>
<protein>
    <recommendedName>
        <fullName evidence="9">MIF4G domain-containing protein</fullName>
    </recommendedName>
</protein>
<dbReference type="Gene3D" id="3.40.50.1820">
    <property type="entry name" value="alpha/beta hydrolase"/>
    <property type="match status" value="1"/>
</dbReference>
<feature type="compositionally biased region" description="Polar residues" evidence="8">
    <location>
        <begin position="805"/>
        <end position="831"/>
    </location>
</feature>
<dbReference type="PANTHER" id="PTHR23253">
    <property type="entry name" value="EUKARYOTIC TRANSLATION INITIATION FACTOR 4 GAMMA"/>
    <property type="match status" value="1"/>
</dbReference>
<feature type="compositionally biased region" description="Basic and acidic residues" evidence="8">
    <location>
        <begin position="1168"/>
        <end position="1183"/>
    </location>
</feature>
<feature type="domain" description="MIF4G" evidence="9">
    <location>
        <begin position="1473"/>
        <end position="1747"/>
    </location>
</feature>
<reference evidence="10 11" key="1">
    <citation type="journal article" date="2011" name="J. Gen. Appl. Microbiol.">
        <title>Draft genome sequencing of the enigmatic basidiomycete Mixia osmundae.</title>
        <authorList>
            <person name="Nishida H."/>
            <person name="Nagatsuka Y."/>
            <person name="Sugiyama J."/>
        </authorList>
    </citation>
    <scope>NUCLEOTIDE SEQUENCE [LARGE SCALE GENOMIC DNA]</scope>
    <source>
        <strain evidence="11">CBS 9802 / IAM 14324 / JCM 22182 / KY 12970</strain>
    </source>
</reference>
<dbReference type="GO" id="GO:0003729">
    <property type="term" value="F:mRNA binding"/>
    <property type="evidence" value="ECO:0007669"/>
    <property type="project" value="TreeGrafter"/>
</dbReference>
<dbReference type="Gene3D" id="1.20.970.30">
    <property type="entry name" value="eIF4G, eIF4E-binding domain"/>
    <property type="match status" value="1"/>
</dbReference>
<dbReference type="RefSeq" id="XP_014568061.1">
    <property type="nucleotide sequence ID" value="XM_014712575.1"/>
</dbReference>
<evidence type="ECO:0000256" key="5">
    <source>
        <dbReference type="ARBA" id="ARBA00022553"/>
    </source>
</evidence>
<dbReference type="InterPro" id="IPR016024">
    <property type="entry name" value="ARM-type_fold"/>
</dbReference>
<comment type="caution">
    <text evidence="10">The sequence shown here is derived from an EMBL/GenBank/DDBJ whole genome shotgun (WGS) entry which is preliminary data.</text>
</comment>
<feature type="compositionally biased region" description="Polar residues" evidence="8">
    <location>
        <begin position="975"/>
        <end position="985"/>
    </location>
</feature>
<dbReference type="eggNOG" id="KOG0401">
    <property type="taxonomic scope" value="Eukaryota"/>
</dbReference>
<dbReference type="SUPFAM" id="SSF101489">
    <property type="entry name" value="Eukaryotic initiation factor 4f subunit eIF4g, eIF4e-binding domain"/>
    <property type="match status" value="1"/>
</dbReference>
<feature type="compositionally biased region" description="Acidic residues" evidence="8">
    <location>
        <begin position="1919"/>
        <end position="1933"/>
    </location>
</feature>
<evidence type="ECO:0000313" key="10">
    <source>
        <dbReference type="EMBL" id="GAA96447.1"/>
    </source>
</evidence>
<dbReference type="HOGENOM" id="CLU_232679_0_0_1"/>
<dbReference type="Pfam" id="PF02854">
    <property type="entry name" value="MIF4G"/>
    <property type="match status" value="1"/>
</dbReference>
<dbReference type="SUPFAM" id="SSF48371">
    <property type="entry name" value="ARM repeat"/>
    <property type="match status" value="2"/>
</dbReference>
<sequence length="2080" mass="220002">MADIRSLTPLLDCPRAARLPAHVQLLDRTDVLPNLGERWDAEALVFPAAWPRARVLPYALARRSSTPTLQDITQVQTDAVYCTPENKVLWQDTEQLLIAVNRYYRARPTRRQSKAPRMTIVTLHASASHKETYEPMFAHLLEALGPEADEIEELWSIDHAHQGVSGLLNPQNSCEVHTWSDDGRDLLNFLLLYLPPVASPDEDDEARSPMHDGVSIRLLSRQTIDDASMLKLDGSIPRPVGLVRGRKIVGLGHSIGADGVIMAATGLPCIFSAVVAIDPVIGVPSFFTDEAYPAMRKGWDRNVSRALARKDRWASREAAAQSLARNKAFFGRWTDEIFDLFMQFGITEDDQGARLTSTKVSEAAIFCQPGTASIGTREIFSRMTHIPVSLRFHYVLPAPGSCVVPERGIHEVLAALPQHVQVTRIDDAAHLMVQEHPRSVATVLARLLRLASTPLSRLNCQGQSESIGQGLPVLCAIKTNSQRESRTSFCRTELVRLLVCTVGRAYCLSLPSSQDTAAKESSGPLLTAPSSHSAPFPACEGVRLSHCAALQSVASLTTLSWSCFARQRRQSASAEIARASRKAIAQSRRMSKAVDTGSASTNVSAPSSNNANEAVTNGPTAAKLPNGAPKPAFNYAAAAAKSANNSRSTSQAASALPSPSISRGGSLGGPGGLPAQRNGIPPANAVAADAAPDSASKPTAGANPGKTDAPVKPVAVPASSAMQFGTIAPAPAANGNRAPSLASSATPSSQGAPLAPAPKPAVSAAAFSFDSLFQQGSSSNEPEPGTPILPVASPPMPSQPESRRSASTYDPSTSSRPQSTISHASNTSISSFGAPRLSADVPVFSPSGPGMMQGHAHSASFSAGMPKGSPFQPGTPSGYPQPGPGHLAQRSMSSSAGPGGRQTMNVPRYPQTSPRQGHAPMGSQQYSFAPGQPYPGMQQQMYYPYNPAYQTLPSNFQRSMPPSSTPGPSPLPGAQNWQQSQGSPATPSPVVNRPSAPPTPSTPQPLSARVAEFKPRPSAAIRIVNPNTKQEVKLERPASIARAPSELAQSTVSSPTPAVASPDPVAKPATPVSEDKERIAAEFKARAAEKQAEAEAKARAKADEEAKQAEELKAVEAKKAAELKEAEEAEEAKAAAEAKAKEEAEAKEAAEKRAHEAKVAEEAAAAKAKADAEAAEADLKTKQEAATAAAASASPPAADSATTTTSAQEASTEEAAKTTYVAPRTDSSADKSADVSVDSVKTDAPETTATSGLEPGEVDESAAFLKSIAEASRIQSLSDIDYPEGVKPPRDGLNAGSKPGKFRYDRDYLLQFLAICTQKPAGLPELDAIGMTDVGPSRSGGFDNKKGMGPPPGRGGANSSMGRNAGGFQMGNFSGSGGSKGMGVGGAFGQGFGMGARSGSGMARAPSQSGMMPAGYVGREGRRSQRGKPRAGDRAQTSFVPEHNVAPLEKSENRWMRMKPGTSTDETSPEIVQRKVKALLNKLTVEKFVSISDQVLAWANKSAAESDGRILRQVIALIFEKATDEAAWSEMYARLCRKIQDELSPEVVDLTIERKDGQAPVSGGSLFRKYLLTRCQQDYEKGWASADAAAAAAQAKAGDDSAKQAAIDKAAAEAAAGGKVKEDQEIVLLSDEYYAAQKAKRRGLGLVRFIGELYKLQMLTSRIMHQCLHKLLLNVETPEEEDVESLCRLLTTIGAQLEADSIAVNAAKAASIWNAYLDRVALIADNDKLSSRIRFMAQDVLDLKKDNWRPRHNTGGPKTLSEVHEDAARQAEEARRAAQSSSGKGLPRMQDQLGRGGSRGGRSRDASGQEGWQTPSAARPAPAGSLHGFGKVRQSTGSLGAPSSVFANKSKGAPKEDKPDQRANAFAVLSQSEPSAAPVTGSRATSSGPERKKLALAPRTKALEEDESQGVPDTPAVDAEPEAASEAVSDEPSESVLRSIKNGVTEFFTVKDVSEGVQSMQLVEERFRHIFMSSLLSAGLEKKQSDVDILCELVEQLAEEADINIDWQRSFAGPIIGLPDVMVDAPKAATHMANLLAAAGLSEDDVKALSAQMASEDEDVQDAQEKLIQAFAKSIAPAEA</sequence>
<dbReference type="InterPro" id="IPR029058">
    <property type="entry name" value="AB_hydrolase_fold"/>
</dbReference>
<dbReference type="FunFam" id="1.25.40.180:FF:000020">
    <property type="entry name" value="Eukaryotic translation initiation factor subunit"/>
    <property type="match status" value="1"/>
</dbReference>
<keyword evidence="6" id="KW-0694">RNA-binding</keyword>
<dbReference type="OMA" id="MARIHAN"/>
<dbReference type="EMBL" id="BABT02000090">
    <property type="protein sequence ID" value="GAA96447.1"/>
    <property type="molecule type" value="Genomic_DNA"/>
</dbReference>
<evidence type="ECO:0000256" key="4">
    <source>
        <dbReference type="ARBA" id="ARBA00022540"/>
    </source>
</evidence>
<keyword evidence="5" id="KW-0597">Phosphoprotein</keyword>
<feature type="compositionally biased region" description="Low complexity" evidence="8">
    <location>
        <begin position="1184"/>
        <end position="1210"/>
    </location>
</feature>
<evidence type="ECO:0000256" key="8">
    <source>
        <dbReference type="SAM" id="MobiDB-lite"/>
    </source>
</evidence>